<dbReference type="InterPro" id="IPR020555">
    <property type="entry name" value="MECDP_synthase_CS"/>
</dbReference>
<accession>A0A2V3J068</accession>
<evidence type="ECO:0000256" key="14">
    <source>
        <dbReference type="RuleBase" id="RU004395"/>
    </source>
</evidence>
<dbReference type="Gene3D" id="3.30.1330.50">
    <property type="entry name" value="2-C-methyl-D-erythritol 2,4-cyclodiphosphate synthase"/>
    <property type="match status" value="1"/>
</dbReference>
<feature type="domain" description="2-C-methyl-D-erythritol 2,4-cyclodiphosphate synthase" evidence="15">
    <location>
        <begin position="42"/>
        <end position="194"/>
    </location>
</feature>
<keyword evidence="8" id="KW-0547">Nucleotide-binding</keyword>
<dbReference type="EMBL" id="NBIV01000020">
    <property type="protein sequence ID" value="PXF47791.1"/>
    <property type="molecule type" value="Genomic_DNA"/>
</dbReference>
<dbReference type="PROSITE" id="PS01350">
    <property type="entry name" value="ISPF"/>
    <property type="match status" value="1"/>
</dbReference>
<evidence type="ECO:0000256" key="11">
    <source>
        <dbReference type="ARBA" id="ARBA00023102"/>
    </source>
</evidence>
<keyword evidence="10" id="KW-0067">ATP-binding</keyword>
<dbReference type="PANTHER" id="PTHR43181:SF1">
    <property type="entry name" value="2-C-METHYL-D-ERYTHRITOL 2,4-CYCLODIPHOSPHATE SYNTHASE, CHLOROPLASTIC"/>
    <property type="match status" value="1"/>
</dbReference>
<keyword evidence="7" id="KW-0479">Metal-binding</keyword>
<gene>
    <name evidence="16" type="ORF">BWQ96_02473</name>
</gene>
<evidence type="ECO:0000256" key="4">
    <source>
        <dbReference type="ARBA" id="ARBA00004709"/>
    </source>
</evidence>
<dbReference type="CDD" id="cd00554">
    <property type="entry name" value="MECDP_synthase"/>
    <property type="match status" value="1"/>
</dbReference>
<dbReference type="GO" id="GO:0005524">
    <property type="term" value="F:ATP binding"/>
    <property type="evidence" value="ECO:0007669"/>
    <property type="project" value="UniProtKB-KW"/>
</dbReference>
<comment type="pathway">
    <text evidence="4">Isoprenoid biosynthesis; isopentenyl diphosphate biosynthesis via DXP pathway; isopentenyl diphosphate from 1-deoxy-D-xylulose 5-phosphate: step 4/6.</text>
</comment>
<comment type="catalytic activity">
    <reaction evidence="2">
        <text>1-(5-phospho-beta-D-ribosyl)-ATP + H2O = 1-(5-phospho-beta-D-ribosyl)-5'-AMP + diphosphate + H(+)</text>
        <dbReference type="Rhea" id="RHEA:22828"/>
        <dbReference type="ChEBI" id="CHEBI:15377"/>
        <dbReference type="ChEBI" id="CHEBI:15378"/>
        <dbReference type="ChEBI" id="CHEBI:33019"/>
        <dbReference type="ChEBI" id="CHEBI:59457"/>
        <dbReference type="ChEBI" id="CHEBI:73183"/>
        <dbReference type="EC" id="3.6.1.31"/>
    </reaction>
</comment>
<dbReference type="Gene3D" id="1.10.287.1080">
    <property type="entry name" value="MazG-like"/>
    <property type="match status" value="1"/>
</dbReference>
<dbReference type="NCBIfam" id="NF001613">
    <property type="entry name" value="PRK00400.1-5"/>
    <property type="match status" value="1"/>
</dbReference>
<dbReference type="UniPathway" id="UPA00056">
    <property type="reaction ID" value="UER00095"/>
</dbReference>
<dbReference type="NCBIfam" id="TIGR03188">
    <property type="entry name" value="histidine_hisI"/>
    <property type="match status" value="1"/>
</dbReference>
<dbReference type="NCBIfam" id="TIGR00151">
    <property type="entry name" value="ispF"/>
    <property type="match status" value="1"/>
</dbReference>
<evidence type="ECO:0000256" key="8">
    <source>
        <dbReference type="ARBA" id="ARBA00022741"/>
    </source>
</evidence>
<evidence type="ECO:0000313" key="17">
    <source>
        <dbReference type="Proteomes" id="UP000247409"/>
    </source>
</evidence>
<dbReference type="Proteomes" id="UP000247409">
    <property type="component" value="Unassembled WGS sequence"/>
</dbReference>
<dbReference type="GO" id="GO:0004636">
    <property type="term" value="F:phosphoribosyl-ATP diphosphatase activity"/>
    <property type="evidence" value="ECO:0007669"/>
    <property type="project" value="UniProtKB-EC"/>
</dbReference>
<keyword evidence="11" id="KW-0368">Histidine biosynthesis</keyword>
<comment type="cofactor">
    <cofactor evidence="3">
        <name>a divalent metal cation</name>
        <dbReference type="ChEBI" id="CHEBI:60240"/>
    </cofactor>
</comment>
<reference evidence="16 17" key="1">
    <citation type="journal article" date="2018" name="Mol. Biol. Evol.">
        <title>Analysis of the draft genome of the red seaweed Gracilariopsis chorda provides insights into genome size evolution in Rhodophyta.</title>
        <authorList>
            <person name="Lee J."/>
            <person name="Yang E.C."/>
            <person name="Graf L."/>
            <person name="Yang J.H."/>
            <person name="Qiu H."/>
            <person name="Zel Zion U."/>
            <person name="Chan C.X."/>
            <person name="Stephens T.G."/>
            <person name="Weber A.P.M."/>
            <person name="Boo G.H."/>
            <person name="Boo S.M."/>
            <person name="Kim K.M."/>
            <person name="Shin Y."/>
            <person name="Jung M."/>
            <person name="Lee S.J."/>
            <person name="Yim H.S."/>
            <person name="Lee J.H."/>
            <person name="Bhattacharya D."/>
            <person name="Yoon H.S."/>
        </authorList>
    </citation>
    <scope>NUCLEOTIDE SEQUENCE [LARGE SCALE GENOMIC DNA]</scope>
    <source>
        <strain evidence="16 17">SKKU-2015</strain>
        <tissue evidence="16">Whole body</tissue>
    </source>
</reference>
<dbReference type="CDD" id="cd11534">
    <property type="entry name" value="NTP-PPase_HisIE_like"/>
    <property type="match status" value="1"/>
</dbReference>
<dbReference type="GO" id="GO:0008685">
    <property type="term" value="F:2-C-methyl-D-erythritol 2,4-cyclodiphosphate synthase activity"/>
    <property type="evidence" value="ECO:0007669"/>
    <property type="project" value="UniProtKB-EC"/>
</dbReference>
<evidence type="ECO:0000259" key="15">
    <source>
        <dbReference type="Pfam" id="PF02542"/>
    </source>
</evidence>
<dbReference type="InterPro" id="IPR003526">
    <property type="entry name" value="MECDP_synthase"/>
</dbReference>
<dbReference type="GO" id="GO:0000105">
    <property type="term" value="P:L-histidine biosynthetic process"/>
    <property type="evidence" value="ECO:0007669"/>
    <property type="project" value="UniProtKB-UniPathway"/>
</dbReference>
<comment type="caution">
    <text evidence="16">The sequence shown here is derived from an EMBL/GenBank/DDBJ whole genome shotgun (WGS) entry which is preliminary data.</text>
</comment>
<comment type="pathway">
    <text evidence="5">Amino-acid biosynthesis; L-histidine biosynthesis; L-histidine from 5-phospho-alpha-D-ribose 1-diphosphate: step 2/9.</text>
</comment>
<sequence>MHMAFIGFGTNRGLRSPSRLQTGHAVCRSHERRSMLRMTQTRIGHGFDLHRLEPGLPLILGGVQLKHDRGCAGHSDGDAVYHCVVDAILGALSLPDIGQLFPDTDPRFKDCASHVFMEAAYEKMQQRGYRVGNVDVTIILERPKMAPHKALIRENIATLLRTHIDNINVKAKTHEKVDAVGENRAVSVHAVAMLAPNEEQNDSNSQQLVGSAPLERAESVTSSLLGVIGQRVSAIQELTLPDKQTPCPVQRLYDTVEERKEADPSSSWTAKLFSKGHKKIAQKVGEEAVEVAIEGSARHTEGVVKESADLLYHLTVLWASLGIKPGDVWSELAHREGTSGIAEKASRSG</sequence>
<evidence type="ECO:0000256" key="7">
    <source>
        <dbReference type="ARBA" id="ARBA00022723"/>
    </source>
</evidence>
<evidence type="ECO:0000256" key="2">
    <source>
        <dbReference type="ARBA" id="ARBA00001460"/>
    </source>
</evidence>
<dbReference type="PANTHER" id="PTHR43181">
    <property type="entry name" value="2-C-METHYL-D-ERYTHRITOL 2,4-CYCLODIPHOSPHATE SYNTHASE, CHLOROPLASTIC"/>
    <property type="match status" value="1"/>
</dbReference>
<name>A0A2V3J068_9FLOR</name>
<keyword evidence="13 14" id="KW-0456">Lyase</keyword>
<dbReference type="InterPro" id="IPR021130">
    <property type="entry name" value="PRib-ATP_PPHydrolase-like"/>
</dbReference>
<evidence type="ECO:0000256" key="13">
    <source>
        <dbReference type="ARBA" id="ARBA00023239"/>
    </source>
</evidence>
<dbReference type="HAMAP" id="MF_01020">
    <property type="entry name" value="HisE"/>
    <property type="match status" value="1"/>
</dbReference>
<evidence type="ECO:0000256" key="10">
    <source>
        <dbReference type="ARBA" id="ARBA00022840"/>
    </source>
</evidence>
<dbReference type="UniPathway" id="UPA00031">
    <property type="reaction ID" value="UER00007"/>
</dbReference>
<dbReference type="STRING" id="448386.A0A2V3J068"/>
<keyword evidence="6" id="KW-0028">Amino-acid biosynthesis</keyword>
<protein>
    <recommendedName>
        <fullName evidence="14">2-C-methyl-D-erythritol 2,4-cyclodiphosphate synthase</fullName>
        <ecNumber evidence="14">4.6.1.12</ecNumber>
    </recommendedName>
</protein>
<dbReference type="Pfam" id="PF01503">
    <property type="entry name" value="PRA-PH"/>
    <property type="match status" value="1"/>
</dbReference>
<dbReference type="Pfam" id="PF02542">
    <property type="entry name" value="YgbB"/>
    <property type="match status" value="1"/>
</dbReference>
<dbReference type="InterPro" id="IPR008179">
    <property type="entry name" value="HisE"/>
</dbReference>
<comment type="catalytic activity">
    <reaction evidence="1 14">
        <text>4-CDP-2-C-methyl-D-erythritol 2-phosphate = 2-C-methyl-D-erythritol 2,4-cyclic diphosphate + CMP</text>
        <dbReference type="Rhea" id="RHEA:23864"/>
        <dbReference type="ChEBI" id="CHEBI:57919"/>
        <dbReference type="ChEBI" id="CHEBI:58483"/>
        <dbReference type="ChEBI" id="CHEBI:60377"/>
        <dbReference type="EC" id="4.6.1.12"/>
    </reaction>
</comment>
<keyword evidence="12 14" id="KW-0414">Isoprene biosynthesis</keyword>
<evidence type="ECO:0000313" key="16">
    <source>
        <dbReference type="EMBL" id="PXF47791.1"/>
    </source>
</evidence>
<dbReference type="NCBIfam" id="NF001611">
    <property type="entry name" value="PRK00400.1-3"/>
    <property type="match status" value="1"/>
</dbReference>
<keyword evidence="17" id="KW-1185">Reference proteome</keyword>
<evidence type="ECO:0000256" key="6">
    <source>
        <dbReference type="ARBA" id="ARBA00022605"/>
    </source>
</evidence>
<dbReference type="InterPro" id="IPR036571">
    <property type="entry name" value="MECDP_synthase_sf"/>
</dbReference>
<evidence type="ECO:0000256" key="5">
    <source>
        <dbReference type="ARBA" id="ARBA00005204"/>
    </source>
</evidence>
<dbReference type="SUPFAM" id="SSF101386">
    <property type="entry name" value="all-alpha NTP pyrophosphatases"/>
    <property type="match status" value="1"/>
</dbReference>
<dbReference type="SUPFAM" id="SSF69765">
    <property type="entry name" value="IpsF-like"/>
    <property type="match status" value="1"/>
</dbReference>
<organism evidence="16 17">
    <name type="scientific">Gracilariopsis chorda</name>
    <dbReference type="NCBI Taxonomy" id="448386"/>
    <lineage>
        <taxon>Eukaryota</taxon>
        <taxon>Rhodophyta</taxon>
        <taxon>Florideophyceae</taxon>
        <taxon>Rhodymeniophycidae</taxon>
        <taxon>Gracilariales</taxon>
        <taxon>Gracilariaceae</taxon>
        <taxon>Gracilariopsis</taxon>
    </lineage>
</organism>
<dbReference type="GO" id="GO:0016114">
    <property type="term" value="P:terpenoid biosynthetic process"/>
    <property type="evidence" value="ECO:0007669"/>
    <property type="project" value="InterPro"/>
</dbReference>
<evidence type="ECO:0000256" key="9">
    <source>
        <dbReference type="ARBA" id="ARBA00022801"/>
    </source>
</evidence>
<dbReference type="AlphaFoldDB" id="A0A2V3J068"/>
<evidence type="ECO:0000256" key="3">
    <source>
        <dbReference type="ARBA" id="ARBA00001968"/>
    </source>
</evidence>
<dbReference type="HAMAP" id="MF_00107">
    <property type="entry name" value="IspF"/>
    <property type="match status" value="1"/>
</dbReference>
<evidence type="ECO:0000256" key="1">
    <source>
        <dbReference type="ARBA" id="ARBA00000200"/>
    </source>
</evidence>
<dbReference type="EC" id="4.6.1.12" evidence="14"/>
<dbReference type="GO" id="GO:0046872">
    <property type="term" value="F:metal ion binding"/>
    <property type="evidence" value="ECO:0007669"/>
    <property type="project" value="UniProtKB-KW"/>
</dbReference>
<proteinExistence type="inferred from homology"/>
<comment type="similarity">
    <text evidence="14">Belongs to the IspF family.</text>
</comment>
<dbReference type="GO" id="GO:0019288">
    <property type="term" value="P:isopentenyl diphosphate biosynthetic process, methylerythritol 4-phosphate pathway"/>
    <property type="evidence" value="ECO:0007669"/>
    <property type="project" value="UniProtKB-UniPathway"/>
</dbReference>
<keyword evidence="9" id="KW-0378">Hydrolase</keyword>
<dbReference type="FunFam" id="3.30.1330.50:FF:000003">
    <property type="entry name" value="2-C-methyl-D-erythritol 2,4-cyclodiphosphate synthase"/>
    <property type="match status" value="1"/>
</dbReference>
<evidence type="ECO:0000256" key="12">
    <source>
        <dbReference type="ARBA" id="ARBA00023229"/>
    </source>
</evidence>
<dbReference type="OrthoDB" id="2015434at2759"/>